<organism evidence="1 2">
    <name type="scientific">Aspergillus oryzae</name>
    <name type="common">Yellow koji mold</name>
    <dbReference type="NCBI Taxonomy" id="5062"/>
    <lineage>
        <taxon>Eukaryota</taxon>
        <taxon>Fungi</taxon>
        <taxon>Dikarya</taxon>
        <taxon>Ascomycota</taxon>
        <taxon>Pezizomycotina</taxon>
        <taxon>Eurotiomycetes</taxon>
        <taxon>Eurotiomycetidae</taxon>
        <taxon>Eurotiales</taxon>
        <taxon>Aspergillaceae</taxon>
        <taxon>Aspergillus</taxon>
        <taxon>Aspergillus subgen. Circumdati</taxon>
    </lineage>
</organism>
<name>A0AAN4YTN3_ASPOZ</name>
<comment type="caution">
    <text evidence="1">The sequence shown here is derived from an EMBL/GenBank/DDBJ whole genome shotgun (WGS) entry which is preliminary data.</text>
</comment>
<evidence type="ECO:0000313" key="1">
    <source>
        <dbReference type="EMBL" id="GMG37823.1"/>
    </source>
</evidence>
<dbReference type="Proteomes" id="UP001165205">
    <property type="component" value="Unassembled WGS sequence"/>
</dbReference>
<sequence length="106" mass="11924">MADQWGFVKHGLETTVAPSAPSWNRLQLDPVVQPNLDSNLPMPVFSGFSVVSAILPVRNPVSQIWIRLSTLSVNLNQIELDWTTEYTRSREALPPSSRNIHLPFTQ</sequence>
<accession>A0AAN4YTN3</accession>
<reference evidence="1" key="1">
    <citation type="submission" date="2023-04" db="EMBL/GenBank/DDBJ databases">
        <title>Aspergillus oryzae NBRC 4228.</title>
        <authorList>
            <person name="Ichikawa N."/>
            <person name="Sato H."/>
            <person name="Tonouchi N."/>
        </authorList>
    </citation>
    <scope>NUCLEOTIDE SEQUENCE</scope>
    <source>
        <strain evidence="1">NBRC 4228</strain>
    </source>
</reference>
<dbReference type="AlphaFoldDB" id="A0AAN4YTN3"/>
<evidence type="ECO:0000313" key="2">
    <source>
        <dbReference type="Proteomes" id="UP001165205"/>
    </source>
</evidence>
<dbReference type="EMBL" id="BSYA01000261">
    <property type="protein sequence ID" value="GMG37823.1"/>
    <property type="molecule type" value="Genomic_DNA"/>
</dbReference>
<protein>
    <submittedName>
        <fullName evidence="1">Unnamed protein product</fullName>
    </submittedName>
</protein>
<proteinExistence type="predicted"/>
<gene>
    <name evidence="1" type="ORF">Aory04_001262000</name>
</gene>